<name>A0A6B2M2H3_9BACT</name>
<dbReference type="EMBL" id="JAAGNX010000003">
    <property type="protein sequence ID" value="NDV62943.1"/>
    <property type="molecule type" value="Genomic_DNA"/>
</dbReference>
<keyword evidence="1" id="KW-0812">Transmembrane</keyword>
<dbReference type="AlphaFoldDB" id="A0A6B2M2H3"/>
<dbReference type="RefSeq" id="WP_163965769.1">
    <property type="nucleotide sequence ID" value="NZ_JAAGNX010000003.1"/>
</dbReference>
<keyword evidence="1" id="KW-1133">Transmembrane helix</keyword>
<proteinExistence type="predicted"/>
<protein>
    <recommendedName>
        <fullName evidence="4">Phosphodiester glycosidase domain-containing protein</fullName>
    </recommendedName>
</protein>
<evidence type="ECO:0008006" key="4">
    <source>
        <dbReference type="Google" id="ProtNLM"/>
    </source>
</evidence>
<accession>A0A6B2M2H3</accession>
<keyword evidence="3" id="KW-1185">Reference proteome</keyword>
<dbReference type="Proteomes" id="UP000478417">
    <property type="component" value="Unassembled WGS sequence"/>
</dbReference>
<feature type="transmembrane region" description="Helical" evidence="1">
    <location>
        <begin position="32"/>
        <end position="50"/>
    </location>
</feature>
<gene>
    <name evidence="2" type="ORF">G0Q06_10810</name>
</gene>
<reference evidence="2 3" key="1">
    <citation type="submission" date="2020-02" db="EMBL/GenBank/DDBJ databases">
        <title>Albibacoteraceae fam. nov., the first described family within the subdivision 4 Verrucomicrobia.</title>
        <authorList>
            <person name="Xi F."/>
        </authorList>
    </citation>
    <scope>NUCLEOTIDE SEQUENCE [LARGE SCALE GENOMIC DNA]</scope>
    <source>
        <strain evidence="2 3">CK1056</strain>
    </source>
</reference>
<evidence type="ECO:0000313" key="2">
    <source>
        <dbReference type="EMBL" id="NDV62943.1"/>
    </source>
</evidence>
<keyword evidence="1" id="KW-0472">Membrane</keyword>
<evidence type="ECO:0000313" key="3">
    <source>
        <dbReference type="Proteomes" id="UP000478417"/>
    </source>
</evidence>
<evidence type="ECO:0000256" key="1">
    <source>
        <dbReference type="SAM" id="Phobius"/>
    </source>
</evidence>
<sequence>MITPSRSQDVLAKRKWILHVFLMHKRRWLKRAIITGLLGALFLVGLYFLLKPGVTDRREIFHGVYLTVEELEQNEQGSGKAMIVEVHWDTPGVKLRHRPFSFEPDPDDPEAPIYRLEPADLGLLRHGASVLVNSTRYLPEALYRSFPGAKVRSVETLVVDGKMSHLHKHSYLMYWDKDGNAHQLVRKPPTQESIEEAVLAMGIQGVQVWDRKAHYRALGDRDLLISRTFIGIDTERHILWLMAFENVSGYRMIDRAVELGMEFGGQMDSGDGTSLLIGSGAKDLLPHTGIRFRRPLGPYLMVDALPLD</sequence>
<organism evidence="2 3">
    <name type="scientific">Oceanipulchritudo coccoides</name>
    <dbReference type="NCBI Taxonomy" id="2706888"/>
    <lineage>
        <taxon>Bacteria</taxon>
        <taxon>Pseudomonadati</taxon>
        <taxon>Verrucomicrobiota</taxon>
        <taxon>Opitutia</taxon>
        <taxon>Puniceicoccales</taxon>
        <taxon>Oceanipulchritudinaceae</taxon>
        <taxon>Oceanipulchritudo</taxon>
    </lineage>
</organism>
<comment type="caution">
    <text evidence="2">The sequence shown here is derived from an EMBL/GenBank/DDBJ whole genome shotgun (WGS) entry which is preliminary data.</text>
</comment>